<gene>
    <name evidence="9" type="ORF">J2Z17_004810</name>
</gene>
<feature type="domain" description="Cytochrome c" evidence="8">
    <location>
        <begin position="23"/>
        <end position="124"/>
    </location>
</feature>
<evidence type="ECO:0000256" key="2">
    <source>
        <dbReference type="ARBA" id="ARBA00022617"/>
    </source>
</evidence>
<evidence type="ECO:0000259" key="8">
    <source>
        <dbReference type="PROSITE" id="PS51007"/>
    </source>
</evidence>
<comment type="caution">
    <text evidence="9">The sequence shown here is derived from an EMBL/GenBank/DDBJ whole genome shotgun (WGS) entry which is preliminary data.</text>
</comment>
<accession>A0ABS4E5X5</accession>
<proteinExistence type="predicted"/>
<dbReference type="InterPro" id="IPR036909">
    <property type="entry name" value="Cyt_c-like_dom_sf"/>
</dbReference>
<name>A0ABS4E5X5_9HYPH</name>
<evidence type="ECO:0000256" key="3">
    <source>
        <dbReference type="ARBA" id="ARBA00022723"/>
    </source>
</evidence>
<dbReference type="EMBL" id="JAGGJU010000017">
    <property type="protein sequence ID" value="MBP1853349.1"/>
    <property type="molecule type" value="Genomic_DNA"/>
</dbReference>
<evidence type="ECO:0000256" key="6">
    <source>
        <dbReference type="PROSITE-ProRule" id="PRU00433"/>
    </source>
</evidence>
<keyword evidence="2 6" id="KW-0349">Heme</keyword>
<evidence type="ECO:0000256" key="4">
    <source>
        <dbReference type="ARBA" id="ARBA00022982"/>
    </source>
</evidence>
<dbReference type="InterPro" id="IPR009056">
    <property type="entry name" value="Cyt_c-like_dom"/>
</dbReference>
<evidence type="ECO:0000313" key="10">
    <source>
        <dbReference type="Proteomes" id="UP000759443"/>
    </source>
</evidence>
<evidence type="ECO:0000256" key="1">
    <source>
        <dbReference type="ARBA" id="ARBA00022448"/>
    </source>
</evidence>
<dbReference type="InterPro" id="IPR002327">
    <property type="entry name" value="Cyt_c_1A/1B"/>
</dbReference>
<keyword evidence="3 6" id="KW-0479">Metal-binding</keyword>
<dbReference type="Gene3D" id="1.10.760.10">
    <property type="entry name" value="Cytochrome c-like domain"/>
    <property type="match status" value="1"/>
</dbReference>
<dbReference type="SUPFAM" id="SSF46626">
    <property type="entry name" value="Cytochrome c"/>
    <property type="match status" value="1"/>
</dbReference>
<keyword evidence="1" id="KW-0813">Transport</keyword>
<evidence type="ECO:0000313" key="9">
    <source>
        <dbReference type="EMBL" id="MBP1853349.1"/>
    </source>
</evidence>
<dbReference type="RefSeq" id="WP_209949096.1">
    <property type="nucleotide sequence ID" value="NZ_JAGGJU010000017.1"/>
</dbReference>
<keyword evidence="5 6" id="KW-0408">Iron</keyword>
<evidence type="ECO:0000256" key="7">
    <source>
        <dbReference type="SAM" id="SignalP"/>
    </source>
</evidence>
<evidence type="ECO:0000256" key="5">
    <source>
        <dbReference type="ARBA" id="ARBA00023004"/>
    </source>
</evidence>
<keyword evidence="4" id="KW-0249">Electron transport</keyword>
<keyword evidence="7" id="KW-0732">Signal</keyword>
<keyword evidence="10" id="KW-1185">Reference proteome</keyword>
<feature type="chain" id="PRO_5045088712" evidence="7">
    <location>
        <begin position="22"/>
        <end position="128"/>
    </location>
</feature>
<feature type="signal peptide" evidence="7">
    <location>
        <begin position="1"/>
        <end position="21"/>
    </location>
</feature>
<protein>
    <submittedName>
        <fullName evidence="9">Cytochrome c</fullName>
    </submittedName>
</protein>
<dbReference type="Proteomes" id="UP000759443">
    <property type="component" value="Unassembled WGS sequence"/>
</dbReference>
<sequence length="128" mass="13437">MKFHCLFLVAALALPAGLAHADGDPVAGAKVFKKCMACHTATEPKNKVGPTLMGVVGRPVASVDGYSYSKAMAAFGEGKTWTEEELAAYLPKPKELVPGTKMAFAGLKKPDEIDNVIAYLKDPSAAGK</sequence>
<organism evidence="9 10">
    <name type="scientific">Rhizobium halophytocola</name>
    <dbReference type="NCBI Taxonomy" id="735519"/>
    <lineage>
        <taxon>Bacteria</taxon>
        <taxon>Pseudomonadati</taxon>
        <taxon>Pseudomonadota</taxon>
        <taxon>Alphaproteobacteria</taxon>
        <taxon>Hyphomicrobiales</taxon>
        <taxon>Rhizobiaceae</taxon>
        <taxon>Rhizobium/Agrobacterium group</taxon>
        <taxon>Rhizobium</taxon>
    </lineage>
</organism>
<dbReference type="Pfam" id="PF00034">
    <property type="entry name" value="Cytochrom_C"/>
    <property type="match status" value="1"/>
</dbReference>
<dbReference type="PROSITE" id="PS51007">
    <property type="entry name" value="CYTC"/>
    <property type="match status" value="1"/>
</dbReference>
<dbReference type="PANTHER" id="PTHR11961">
    <property type="entry name" value="CYTOCHROME C"/>
    <property type="match status" value="1"/>
</dbReference>
<dbReference type="PRINTS" id="PR00604">
    <property type="entry name" value="CYTCHRMECIAB"/>
</dbReference>
<reference evidence="9 10" key="1">
    <citation type="submission" date="2021-03" db="EMBL/GenBank/DDBJ databases">
        <title>Genomic Encyclopedia of Type Strains, Phase IV (KMG-IV): sequencing the most valuable type-strain genomes for metagenomic binning, comparative biology and taxonomic classification.</title>
        <authorList>
            <person name="Goeker M."/>
        </authorList>
    </citation>
    <scope>NUCLEOTIDE SEQUENCE [LARGE SCALE GENOMIC DNA]</scope>
    <source>
        <strain evidence="9 10">DSM 21600</strain>
    </source>
</reference>